<feature type="transmembrane region" description="Helical" evidence="6">
    <location>
        <begin position="202"/>
        <end position="226"/>
    </location>
</feature>
<evidence type="ECO:0000256" key="4">
    <source>
        <dbReference type="ARBA" id="ARBA00022989"/>
    </source>
</evidence>
<dbReference type="GO" id="GO:0005886">
    <property type="term" value="C:plasma membrane"/>
    <property type="evidence" value="ECO:0007669"/>
    <property type="project" value="TreeGrafter"/>
</dbReference>
<feature type="transmembrane region" description="Helical" evidence="6">
    <location>
        <begin position="586"/>
        <end position="610"/>
    </location>
</feature>
<evidence type="ECO:0000256" key="1">
    <source>
        <dbReference type="ARBA" id="ARBA00004141"/>
    </source>
</evidence>
<feature type="transmembrane region" description="Helical" evidence="6">
    <location>
        <begin position="354"/>
        <end position="377"/>
    </location>
</feature>
<sequence length="653" mass="74514">MSGSTEEVVQLADSVKTLVVLEFSPKTPEETKKWLIGLIQAPVSTGGAGLQCKIEPDSLKKCDTLHLWGSTKRLLEGAEKFKVKKSHISGAMLDFCLNNCKEFKDFGSDGEGFLTTSESQRIVQCSLDAIKCHMDMSVPGYTEITLYKNRAIVPKIVSKGVLTAIYPLHEKNKLKALEHKWFLGFQAKQPLDDIREYYGDTIAMYFGFLGFYSLTLIPPVLLMVVFWFSNAHEQTKNTVFGVLNLLWATVFLEAWKRRCSELSFKWGTLKKNLGSEEIEEPRPNYWGPMRTSPITGQQEQYYPPMKRKIKTYCISYPIVLMCMKVATVVMLMYFRLQFYMEEKYAKSGGIVGSVMLLVPSIFYAVMIAVLNYAYHLLATYLTEWENHRLESSFKNHLIVKLVLFYFVNCFYSLFYIAFYLQDIELLRRHLAALLVTSQVIQQITESLIPYLMFRSRVTTVTKEGKKFVVKSADLSDQIERQGQQEVYIDTFADYLELFLQFGYTFLFSSVYPMAAFWALLNNVIEIRTDAFKMCRIFQRPFATPAASIGAWQSAFEAMSVIAVITNCALIGMAANSAHWLPDLTPVNAVLIFVAIEHFLLGAKFVLALVIPDVPQWVQDEMAKQDYQTQLSLKGNQGRPSRQTVGEPKETVIY</sequence>
<evidence type="ECO:0000313" key="10">
    <source>
        <dbReference type="RefSeq" id="XP_031559564.1"/>
    </source>
</evidence>
<feature type="domain" description="Anoctamin transmembrane" evidence="8">
    <location>
        <begin position="194"/>
        <end position="624"/>
    </location>
</feature>
<feature type="transmembrane region" description="Helical" evidence="6">
    <location>
        <begin position="314"/>
        <end position="334"/>
    </location>
</feature>
<evidence type="ECO:0000313" key="9">
    <source>
        <dbReference type="Proteomes" id="UP000515163"/>
    </source>
</evidence>
<dbReference type="Pfam" id="PF04547">
    <property type="entry name" value="Anoctamin"/>
    <property type="match status" value="1"/>
</dbReference>
<feature type="transmembrane region" description="Helical" evidence="6">
    <location>
        <begin position="497"/>
        <end position="520"/>
    </location>
</feature>
<dbReference type="InterPro" id="IPR049452">
    <property type="entry name" value="Anoctamin_TM"/>
</dbReference>
<feature type="transmembrane region" description="Helical" evidence="6">
    <location>
        <begin position="397"/>
        <end position="420"/>
    </location>
</feature>
<dbReference type="PANTHER" id="PTHR12308">
    <property type="entry name" value="ANOCTAMIN"/>
    <property type="match status" value="1"/>
</dbReference>
<keyword evidence="3 6" id="KW-0812">Transmembrane</keyword>
<evidence type="ECO:0000256" key="6">
    <source>
        <dbReference type="RuleBase" id="RU280814"/>
    </source>
</evidence>
<evidence type="ECO:0000256" key="7">
    <source>
        <dbReference type="SAM" id="MobiDB-lite"/>
    </source>
</evidence>
<evidence type="ECO:0000313" key="11">
    <source>
        <dbReference type="RefSeq" id="XP_031559572.1"/>
    </source>
</evidence>
<dbReference type="KEGG" id="aten:116295775"/>
<dbReference type="PANTHER" id="PTHR12308:SF51">
    <property type="entry name" value="ANOCTAMIN-8"/>
    <property type="match status" value="1"/>
</dbReference>
<evidence type="ECO:0000259" key="8">
    <source>
        <dbReference type="Pfam" id="PF04547"/>
    </source>
</evidence>
<evidence type="ECO:0000256" key="5">
    <source>
        <dbReference type="ARBA" id="ARBA00023136"/>
    </source>
</evidence>
<comment type="subcellular location">
    <subcellularLocation>
        <location evidence="1 6">Membrane</location>
        <topology evidence="1 6">Multi-pass membrane protein</topology>
    </subcellularLocation>
</comment>
<dbReference type="GO" id="GO:0005254">
    <property type="term" value="F:chloride channel activity"/>
    <property type="evidence" value="ECO:0007669"/>
    <property type="project" value="TreeGrafter"/>
</dbReference>
<protein>
    <recommendedName>
        <fullName evidence="6">Anoctamin</fullName>
    </recommendedName>
</protein>
<name>A0A6P8I3S9_ACTTE</name>
<feature type="transmembrane region" description="Helical" evidence="6">
    <location>
        <begin position="238"/>
        <end position="255"/>
    </location>
</feature>
<evidence type="ECO:0000256" key="2">
    <source>
        <dbReference type="ARBA" id="ARBA00009671"/>
    </source>
</evidence>
<organism evidence="9 11">
    <name type="scientific">Actinia tenebrosa</name>
    <name type="common">Australian red waratah sea anemone</name>
    <dbReference type="NCBI Taxonomy" id="6105"/>
    <lineage>
        <taxon>Eukaryota</taxon>
        <taxon>Metazoa</taxon>
        <taxon>Cnidaria</taxon>
        <taxon>Anthozoa</taxon>
        <taxon>Hexacorallia</taxon>
        <taxon>Actiniaria</taxon>
        <taxon>Actiniidae</taxon>
        <taxon>Actinia</taxon>
    </lineage>
</organism>
<dbReference type="InterPro" id="IPR007632">
    <property type="entry name" value="Anoctamin"/>
</dbReference>
<accession>A0A6P8I3S9</accession>
<dbReference type="GeneID" id="116295775"/>
<feature type="transmembrane region" description="Helical" evidence="6">
    <location>
        <begin position="541"/>
        <end position="574"/>
    </location>
</feature>
<keyword evidence="5 6" id="KW-0472">Membrane</keyword>
<feature type="compositionally biased region" description="Polar residues" evidence="7">
    <location>
        <begin position="632"/>
        <end position="643"/>
    </location>
</feature>
<comment type="similarity">
    <text evidence="2 6">Belongs to the anoctamin family.</text>
</comment>
<gene>
    <name evidence="10 11" type="primary">LOC116295775</name>
</gene>
<proteinExistence type="inferred from homology"/>
<keyword evidence="9" id="KW-1185">Reference proteome</keyword>
<feature type="region of interest" description="Disordered" evidence="7">
    <location>
        <begin position="632"/>
        <end position="653"/>
    </location>
</feature>
<dbReference type="OrthoDB" id="296386at2759"/>
<reference evidence="10 11" key="1">
    <citation type="submission" date="2025-04" db="UniProtKB">
        <authorList>
            <consortium name="RefSeq"/>
        </authorList>
    </citation>
    <scope>IDENTIFICATION</scope>
    <source>
        <tissue evidence="10 11">Tentacle</tissue>
    </source>
</reference>
<keyword evidence="4 6" id="KW-1133">Transmembrane helix</keyword>
<dbReference type="AlphaFoldDB" id="A0A6P8I3S9"/>
<evidence type="ECO:0000256" key="3">
    <source>
        <dbReference type="ARBA" id="ARBA00022692"/>
    </source>
</evidence>
<dbReference type="RefSeq" id="XP_031559572.1">
    <property type="nucleotide sequence ID" value="XM_031703712.1"/>
</dbReference>
<dbReference type="RefSeq" id="XP_031559564.1">
    <property type="nucleotide sequence ID" value="XM_031703704.1"/>
</dbReference>
<dbReference type="Proteomes" id="UP000515163">
    <property type="component" value="Unplaced"/>
</dbReference>